<evidence type="ECO:0000313" key="2">
    <source>
        <dbReference type="Proteomes" id="UP000009222"/>
    </source>
</evidence>
<accession>F5YDB7</accession>
<dbReference type="EMBL" id="CP001841">
    <property type="protein sequence ID" value="AEF80585.1"/>
    <property type="molecule type" value="Genomic_DNA"/>
</dbReference>
<gene>
    <name evidence="1" type="ordered locus">TREAZ_1640</name>
</gene>
<dbReference type="HOGENOM" id="CLU_3349865_0_0_12"/>
<dbReference type="AlphaFoldDB" id="F5YDB7"/>
<reference evidence="2" key="1">
    <citation type="submission" date="2009-12" db="EMBL/GenBank/DDBJ databases">
        <title>Complete sequence of Treponema azotonutricium strain ZAS-9.</title>
        <authorList>
            <person name="Tetu S.G."/>
            <person name="Matson E."/>
            <person name="Ren Q."/>
            <person name="Seshadri R."/>
            <person name="Elbourne L."/>
            <person name="Hassan K.A."/>
            <person name="Durkin A."/>
            <person name="Radune D."/>
            <person name="Mohamoud Y."/>
            <person name="Shay R."/>
            <person name="Jin S."/>
            <person name="Zhang X."/>
            <person name="Lucey K."/>
            <person name="Ballor N.R."/>
            <person name="Ottesen E."/>
            <person name="Rosenthal R."/>
            <person name="Allen A."/>
            <person name="Leadbetter J.R."/>
            <person name="Paulsen I.T."/>
        </authorList>
    </citation>
    <scope>NUCLEOTIDE SEQUENCE [LARGE SCALE GENOMIC DNA]</scope>
    <source>
        <strain evidence="2">ATCC BAA-888 / DSM 13862 / ZAS-9</strain>
    </source>
</reference>
<sequence length="37" mass="4342">MIEKINNLAAERTRYVVLIRHSTTDPGCEKLTLRENR</sequence>
<dbReference type="Proteomes" id="UP000009222">
    <property type="component" value="Chromosome"/>
</dbReference>
<protein>
    <submittedName>
        <fullName evidence="1">Uncharacterized protein</fullName>
    </submittedName>
</protein>
<dbReference type="InParanoid" id="F5YDB7"/>
<evidence type="ECO:0000313" key="1">
    <source>
        <dbReference type="EMBL" id="AEF80585.1"/>
    </source>
</evidence>
<name>F5YDB7_LEAAZ</name>
<dbReference type="KEGG" id="taz:TREAZ_1640"/>
<reference evidence="1 2" key="2">
    <citation type="journal article" date="2011" name="ISME J.">
        <title>RNA-seq reveals cooperative metabolic interactions between two termite-gut spirochete species in co-culture.</title>
        <authorList>
            <person name="Rosenthal A.Z."/>
            <person name="Matson E.G."/>
            <person name="Eldar A."/>
            <person name="Leadbetter J.R."/>
        </authorList>
    </citation>
    <scope>NUCLEOTIDE SEQUENCE [LARGE SCALE GENOMIC DNA]</scope>
    <source>
        <strain evidence="2">ATCC BAA-888 / DSM 13862 / ZAS-9</strain>
    </source>
</reference>
<proteinExistence type="predicted"/>
<keyword evidence="2" id="KW-1185">Reference proteome</keyword>
<organism evidence="1 2">
    <name type="scientific">Leadbettera azotonutricia (strain ATCC BAA-888 / DSM 13862 / ZAS-9)</name>
    <name type="common">Treponema azotonutricium</name>
    <dbReference type="NCBI Taxonomy" id="545695"/>
    <lineage>
        <taxon>Bacteria</taxon>
        <taxon>Pseudomonadati</taxon>
        <taxon>Spirochaetota</taxon>
        <taxon>Spirochaetia</taxon>
        <taxon>Spirochaetales</taxon>
        <taxon>Breznakiellaceae</taxon>
        <taxon>Leadbettera</taxon>
    </lineage>
</organism>